<evidence type="ECO:0000256" key="6">
    <source>
        <dbReference type="SAM" id="MobiDB-lite"/>
    </source>
</evidence>
<dbReference type="PROSITE" id="PS00463">
    <property type="entry name" value="ZN2_CY6_FUNGAL_1"/>
    <property type="match status" value="1"/>
</dbReference>
<organism evidence="8 9">
    <name type="scientific">Stachybotrys chartarum (strain CBS 109288 / IBT 7711)</name>
    <name type="common">Toxic black mold</name>
    <name type="synonym">Stilbospora chartarum</name>
    <dbReference type="NCBI Taxonomy" id="1280523"/>
    <lineage>
        <taxon>Eukaryota</taxon>
        <taxon>Fungi</taxon>
        <taxon>Dikarya</taxon>
        <taxon>Ascomycota</taxon>
        <taxon>Pezizomycotina</taxon>
        <taxon>Sordariomycetes</taxon>
        <taxon>Hypocreomycetidae</taxon>
        <taxon>Hypocreales</taxon>
        <taxon>Stachybotryaceae</taxon>
        <taxon>Stachybotrys</taxon>
    </lineage>
</organism>
<dbReference type="InterPro" id="IPR001138">
    <property type="entry name" value="Zn2Cys6_DnaBD"/>
</dbReference>
<feature type="domain" description="Zn(2)-C6 fungal-type" evidence="7">
    <location>
        <begin position="13"/>
        <end position="43"/>
    </location>
</feature>
<gene>
    <name evidence="8" type="ORF">S7711_10253</name>
</gene>
<name>A0A084AXL1_STACB</name>
<reference evidence="8 9" key="1">
    <citation type="journal article" date="2014" name="BMC Genomics">
        <title>Comparative genome sequencing reveals chemotype-specific gene clusters in the toxigenic black mold Stachybotrys.</title>
        <authorList>
            <person name="Semeiks J."/>
            <person name="Borek D."/>
            <person name="Otwinowski Z."/>
            <person name="Grishin N.V."/>
        </authorList>
    </citation>
    <scope>NUCLEOTIDE SEQUENCE [LARGE SCALE GENOMIC DNA]</scope>
    <source>
        <strain evidence="9">CBS 109288 / IBT 7711</strain>
    </source>
</reference>
<protein>
    <recommendedName>
        <fullName evidence="7">Zn(2)-C6 fungal-type domain-containing protein</fullName>
    </recommendedName>
</protein>
<dbReference type="CDD" id="cd00067">
    <property type="entry name" value="GAL4"/>
    <property type="match status" value="1"/>
</dbReference>
<dbReference type="GO" id="GO:0008270">
    <property type="term" value="F:zinc ion binding"/>
    <property type="evidence" value="ECO:0007669"/>
    <property type="project" value="InterPro"/>
</dbReference>
<keyword evidence="9" id="KW-1185">Reference proteome</keyword>
<evidence type="ECO:0000313" key="8">
    <source>
        <dbReference type="EMBL" id="KEY70040.1"/>
    </source>
</evidence>
<comment type="subcellular location">
    <subcellularLocation>
        <location evidence="1">Nucleus</location>
    </subcellularLocation>
</comment>
<dbReference type="PANTHER" id="PTHR47540">
    <property type="entry name" value="THIAMINE REPRESSIBLE GENES REGULATORY PROTEIN THI5"/>
    <property type="match status" value="1"/>
</dbReference>
<keyword evidence="2" id="KW-0805">Transcription regulation</keyword>
<feature type="region of interest" description="Disordered" evidence="6">
    <location>
        <begin position="141"/>
        <end position="162"/>
    </location>
</feature>
<keyword evidence="5" id="KW-0539">Nucleus</keyword>
<proteinExistence type="predicted"/>
<dbReference type="InterPro" id="IPR051711">
    <property type="entry name" value="Stress_Response_Reg"/>
</dbReference>
<keyword evidence="4" id="KW-0804">Transcription</keyword>
<dbReference type="SMART" id="SM00066">
    <property type="entry name" value="GAL4"/>
    <property type="match status" value="1"/>
</dbReference>
<dbReference type="Gene3D" id="4.10.240.10">
    <property type="entry name" value="Zn(2)-C6 fungal-type DNA-binding domain"/>
    <property type="match status" value="1"/>
</dbReference>
<dbReference type="Proteomes" id="UP000028045">
    <property type="component" value="Unassembled WGS sequence"/>
</dbReference>
<dbReference type="PANTHER" id="PTHR47540:SF4">
    <property type="entry name" value="TRANSCRIPTION FACTOR RGLT"/>
    <property type="match status" value="1"/>
</dbReference>
<evidence type="ECO:0000256" key="1">
    <source>
        <dbReference type="ARBA" id="ARBA00004123"/>
    </source>
</evidence>
<evidence type="ECO:0000256" key="5">
    <source>
        <dbReference type="ARBA" id="ARBA00023242"/>
    </source>
</evidence>
<dbReference type="EMBL" id="KL648496">
    <property type="protein sequence ID" value="KEY70040.1"/>
    <property type="molecule type" value="Genomic_DNA"/>
</dbReference>
<accession>A0A084AXL1</accession>
<dbReference type="GO" id="GO:0045944">
    <property type="term" value="P:positive regulation of transcription by RNA polymerase II"/>
    <property type="evidence" value="ECO:0007669"/>
    <property type="project" value="TreeGrafter"/>
</dbReference>
<evidence type="ECO:0000313" key="9">
    <source>
        <dbReference type="Proteomes" id="UP000028045"/>
    </source>
</evidence>
<feature type="region of interest" description="Disordered" evidence="6">
    <location>
        <begin position="321"/>
        <end position="341"/>
    </location>
</feature>
<dbReference type="GO" id="GO:0000981">
    <property type="term" value="F:DNA-binding transcription factor activity, RNA polymerase II-specific"/>
    <property type="evidence" value="ECO:0007669"/>
    <property type="project" value="InterPro"/>
</dbReference>
<dbReference type="GO" id="GO:0043565">
    <property type="term" value="F:sequence-specific DNA binding"/>
    <property type="evidence" value="ECO:0007669"/>
    <property type="project" value="TreeGrafter"/>
</dbReference>
<evidence type="ECO:0000256" key="2">
    <source>
        <dbReference type="ARBA" id="ARBA00023015"/>
    </source>
</evidence>
<feature type="region of interest" description="Disordered" evidence="6">
    <location>
        <begin position="52"/>
        <end position="81"/>
    </location>
</feature>
<feature type="compositionally biased region" description="Polar residues" evidence="6">
    <location>
        <begin position="63"/>
        <end position="75"/>
    </location>
</feature>
<dbReference type="InterPro" id="IPR036864">
    <property type="entry name" value="Zn2-C6_fun-type_DNA-bd_sf"/>
</dbReference>
<dbReference type="PROSITE" id="PS50048">
    <property type="entry name" value="ZN2_CY6_FUNGAL_2"/>
    <property type="match status" value="1"/>
</dbReference>
<dbReference type="SUPFAM" id="SSF57701">
    <property type="entry name" value="Zn2/Cys6 DNA-binding domain"/>
    <property type="match status" value="1"/>
</dbReference>
<dbReference type="HOGENOM" id="CLU_850041_0_0_1"/>
<evidence type="ECO:0000259" key="7">
    <source>
        <dbReference type="PROSITE" id="PS50048"/>
    </source>
</evidence>
<sequence length="377" mass="40827">MSDSPQPLKRRAACDACRKRKIRCSGESPSCRRCDGFSIPCHFSAVGRIGRPRRQLQARPGQDVSTPSSTGSLGQSAVGEDVDMSLPPMPESLLSSMPAFDMDYFDATLWPEPLTAVVSSLPPLQPSIEPAVARPADTWPVASAPTSTIDGERGKNTSPTRKRPCDCARLAHENFSYPDDSYDGVEPLLRLRRATQVAEKLLNCTICFDTKRGFPGVTGNVYLLSALLSSIASSYTQFLDHHKRTDGEGGGQQTLCLGHSGDKGSSIDIKVSSKEFLSVLRTGIRADTDGLTKICDAFAQRQLKLHSKGHESCAEGWPCASQDATEDTTPTQPPPSACPNETDPTGSYLCFQAVRMVRASILELRTALDTSLLYRPC</sequence>
<dbReference type="Pfam" id="PF00172">
    <property type="entry name" value="Zn_clus"/>
    <property type="match status" value="1"/>
</dbReference>
<keyword evidence="3" id="KW-0238">DNA-binding</keyword>
<dbReference type="AlphaFoldDB" id="A0A084AXL1"/>
<evidence type="ECO:0000256" key="3">
    <source>
        <dbReference type="ARBA" id="ARBA00023125"/>
    </source>
</evidence>
<dbReference type="GO" id="GO:0005634">
    <property type="term" value="C:nucleus"/>
    <property type="evidence" value="ECO:0007669"/>
    <property type="project" value="UniProtKB-SubCell"/>
</dbReference>
<dbReference type="OrthoDB" id="4356994at2759"/>
<evidence type="ECO:0000256" key="4">
    <source>
        <dbReference type="ARBA" id="ARBA00023163"/>
    </source>
</evidence>